<proteinExistence type="predicted"/>
<accession>A0AAW2F5H0</accession>
<evidence type="ECO:0000313" key="3">
    <source>
        <dbReference type="EMBL" id="KAL0110718.1"/>
    </source>
</evidence>
<dbReference type="EMBL" id="JADYXP020000014">
    <property type="protein sequence ID" value="KAL0110718.1"/>
    <property type="molecule type" value="Genomic_DNA"/>
</dbReference>
<reference evidence="3 4" key="1">
    <citation type="submission" date="2023-03" db="EMBL/GenBank/DDBJ databases">
        <title>High recombination rates correlate with genetic variation in Cardiocondyla obscurior ants.</title>
        <authorList>
            <person name="Errbii M."/>
        </authorList>
    </citation>
    <scope>NUCLEOTIDE SEQUENCE [LARGE SCALE GENOMIC DNA]</scope>
    <source>
        <strain evidence="3">Alpha-2009</strain>
        <tissue evidence="3">Whole body</tissue>
    </source>
</reference>
<evidence type="ECO:0000259" key="2">
    <source>
        <dbReference type="Pfam" id="PF16064"/>
    </source>
</evidence>
<dbReference type="PANTHER" id="PTHR34153:SF2">
    <property type="entry name" value="SI:CH211-262H13.3-RELATED"/>
    <property type="match status" value="1"/>
</dbReference>
<keyword evidence="1" id="KW-0175">Coiled coil</keyword>
<keyword evidence="4" id="KW-1185">Reference proteome</keyword>
<organism evidence="3 4">
    <name type="scientific">Cardiocondyla obscurior</name>
    <dbReference type="NCBI Taxonomy" id="286306"/>
    <lineage>
        <taxon>Eukaryota</taxon>
        <taxon>Metazoa</taxon>
        <taxon>Ecdysozoa</taxon>
        <taxon>Arthropoda</taxon>
        <taxon>Hexapoda</taxon>
        <taxon>Insecta</taxon>
        <taxon>Pterygota</taxon>
        <taxon>Neoptera</taxon>
        <taxon>Endopterygota</taxon>
        <taxon>Hymenoptera</taxon>
        <taxon>Apocrita</taxon>
        <taxon>Aculeata</taxon>
        <taxon>Formicoidea</taxon>
        <taxon>Formicidae</taxon>
        <taxon>Myrmicinae</taxon>
        <taxon>Cardiocondyla</taxon>
    </lineage>
</organism>
<dbReference type="InterPro" id="IPR032071">
    <property type="entry name" value="DUF4806"/>
</dbReference>
<dbReference type="Pfam" id="PF16064">
    <property type="entry name" value="DUF4806"/>
    <property type="match status" value="1"/>
</dbReference>
<dbReference type="PANTHER" id="PTHR34153">
    <property type="entry name" value="SI:CH211-262H13.3-RELATED-RELATED"/>
    <property type="match status" value="1"/>
</dbReference>
<protein>
    <recommendedName>
        <fullName evidence="2">DUF4806 domain-containing protein</fullName>
    </recommendedName>
</protein>
<comment type="caution">
    <text evidence="3">The sequence shown here is derived from an EMBL/GenBank/DDBJ whole genome shotgun (WGS) entry which is preliminary data.</text>
</comment>
<evidence type="ECO:0000313" key="4">
    <source>
        <dbReference type="Proteomes" id="UP001430953"/>
    </source>
</evidence>
<evidence type="ECO:0000256" key="1">
    <source>
        <dbReference type="SAM" id="Coils"/>
    </source>
</evidence>
<feature type="coiled-coil region" evidence="1">
    <location>
        <begin position="12"/>
        <end position="39"/>
    </location>
</feature>
<dbReference type="Proteomes" id="UP001430953">
    <property type="component" value="Unassembled WGS sequence"/>
</dbReference>
<feature type="domain" description="DUF4806" evidence="2">
    <location>
        <begin position="45"/>
        <end position="110"/>
    </location>
</feature>
<dbReference type="AlphaFoldDB" id="A0AAW2F5H0"/>
<gene>
    <name evidence="3" type="ORF">PUN28_013982</name>
</gene>
<name>A0AAW2F5H0_9HYME</name>
<sequence length="170" mass="19953">MLRMQAASNVMLKNITERLKKIEAAIKNRGQNVEEVNDNLIAPFLPLNAIDIVKEFDALLKMSHDTTRQFKHLISKTGGNNARDGIHRIFKKTFTNECAMKCSWKGHRNNFQVSNLHLTQIIKRQVIMRFTTCTEGEFDFITAEWFRFAQQRYKREKSKEIIMEENTEDD</sequence>